<dbReference type="Proteomes" id="UP000198341">
    <property type="component" value="Chromosome 3"/>
</dbReference>
<reference evidence="2 3" key="1">
    <citation type="submission" date="2011-10" db="EMBL/GenBank/DDBJ databases">
        <authorList>
            <person name="Genoscope - CEA"/>
        </authorList>
    </citation>
    <scope>NUCLEOTIDE SEQUENCE [LARGE SCALE GENOMIC DNA]</scope>
    <source>
        <strain evidence="2 3">RCC 1105</strain>
    </source>
</reference>
<keyword evidence="3" id="KW-1185">Reference proteome</keyword>
<evidence type="ECO:0000256" key="1">
    <source>
        <dbReference type="SAM" id="MobiDB-lite"/>
    </source>
</evidence>
<name>K8F2Q7_9CHLO</name>
<dbReference type="EMBL" id="FO082276">
    <property type="protein sequence ID" value="CCO15818.1"/>
    <property type="molecule type" value="Genomic_DNA"/>
</dbReference>
<feature type="region of interest" description="Disordered" evidence="1">
    <location>
        <begin position="65"/>
        <end position="88"/>
    </location>
</feature>
<proteinExistence type="predicted"/>
<dbReference type="GeneID" id="19017092"/>
<organism evidence="2 3">
    <name type="scientific">Bathycoccus prasinos</name>
    <dbReference type="NCBI Taxonomy" id="41875"/>
    <lineage>
        <taxon>Eukaryota</taxon>
        <taxon>Viridiplantae</taxon>
        <taxon>Chlorophyta</taxon>
        <taxon>Mamiellophyceae</taxon>
        <taxon>Mamiellales</taxon>
        <taxon>Bathycoccaceae</taxon>
        <taxon>Bathycoccus</taxon>
    </lineage>
</organism>
<dbReference type="KEGG" id="bpg:Bathy03g05550"/>
<gene>
    <name evidence="2" type="ORF">Bathy03g05550</name>
</gene>
<dbReference type="RefSeq" id="XP_007514381.1">
    <property type="nucleotide sequence ID" value="XM_007514319.1"/>
</dbReference>
<evidence type="ECO:0000313" key="2">
    <source>
        <dbReference type="EMBL" id="CCO15818.1"/>
    </source>
</evidence>
<dbReference type="AlphaFoldDB" id="K8F2Q7"/>
<sequence>MFANVTTKYAKGQGYYCGNICFDVFVKMFLLGGMCGRDVWRKGDILYKQLVLEFKVDRVRYKESTPINDNNDDDDDDDENNPFSGNSKPVTMMKNISADWLKSEIEKLEEVYEAEVQVSTGLVLVEVKTRRVESIMVLRATISNLVDRNGAPLGAKFIQEHTEPRDCFCC</sequence>
<feature type="compositionally biased region" description="Acidic residues" evidence="1">
    <location>
        <begin position="70"/>
        <end position="80"/>
    </location>
</feature>
<evidence type="ECO:0000313" key="3">
    <source>
        <dbReference type="Proteomes" id="UP000198341"/>
    </source>
</evidence>
<protein>
    <submittedName>
        <fullName evidence="2">Uncharacterized protein</fullName>
    </submittedName>
</protein>
<accession>K8F2Q7</accession>